<dbReference type="OrthoDB" id="9781689at2"/>
<dbReference type="GO" id="GO:0016020">
    <property type="term" value="C:membrane"/>
    <property type="evidence" value="ECO:0007669"/>
    <property type="project" value="GOC"/>
</dbReference>
<feature type="domain" description="Ketoreductase" evidence="13">
    <location>
        <begin position="2"/>
        <end position="180"/>
    </location>
</feature>
<evidence type="ECO:0000256" key="8">
    <source>
        <dbReference type="ARBA" id="ARBA00023002"/>
    </source>
</evidence>
<dbReference type="SMART" id="SM00822">
    <property type="entry name" value="PKS_KR"/>
    <property type="match status" value="1"/>
</dbReference>
<feature type="transmembrane region" description="Helical" evidence="12">
    <location>
        <begin position="136"/>
        <end position="154"/>
    </location>
</feature>
<dbReference type="InterPro" id="IPR002347">
    <property type="entry name" value="SDR_fam"/>
</dbReference>
<protein>
    <recommendedName>
        <fullName evidence="10">3-dehydrosphinganine reductase</fullName>
        <ecNumber evidence="10">1.1.1.102</ecNumber>
    </recommendedName>
</protein>
<keyword evidence="5" id="KW-0256">Endoplasmic reticulum</keyword>
<evidence type="ECO:0000259" key="13">
    <source>
        <dbReference type="SMART" id="SM00822"/>
    </source>
</evidence>
<evidence type="ECO:0000313" key="14">
    <source>
        <dbReference type="EMBL" id="RYC04845.1"/>
    </source>
</evidence>
<dbReference type="Pfam" id="PF00106">
    <property type="entry name" value="adh_short"/>
    <property type="match status" value="1"/>
</dbReference>
<gene>
    <name evidence="14" type="ORF">EUU22_21015</name>
</gene>
<keyword evidence="7" id="KW-0746">Sphingolipid metabolism</keyword>
<sequence length="265" mass="28421">MVHVIVTGGSSGIGLAVARCYLQRGATVTLVGRDPGRLTGARYRLCDETGCSQERIHLGQADVADEIQLESVIAAAEAKHGACDILVASAGVVAPAEFHLQEAQDFRRQIDTNLVGAVNAVRAVYGGMKARGHGKILVVSSGAALIGIFGYAAYCASKSALMAFVEALRLEATAHGIDVSICFPPDTDTPQLAAELQVRPAQAAAMMKAGGAWTAEAVASRIVRALDRNERTVYFTTTIFLLGRFGSVVRPFVYWWFERKRIRLR</sequence>
<evidence type="ECO:0000313" key="15">
    <source>
        <dbReference type="Proteomes" id="UP000291088"/>
    </source>
</evidence>
<evidence type="ECO:0000256" key="3">
    <source>
        <dbReference type="ARBA" id="ARBA00004991"/>
    </source>
</evidence>
<dbReference type="CDD" id="cd08939">
    <property type="entry name" value="KDSR-like_SDR_c"/>
    <property type="match status" value="1"/>
</dbReference>
<dbReference type="InterPro" id="IPR036291">
    <property type="entry name" value="NAD(P)-bd_dom_sf"/>
</dbReference>
<evidence type="ECO:0000256" key="6">
    <source>
        <dbReference type="ARBA" id="ARBA00022857"/>
    </source>
</evidence>
<comment type="subcellular location">
    <subcellularLocation>
        <location evidence="1">Endoplasmic reticulum</location>
    </subcellularLocation>
</comment>
<evidence type="ECO:0000256" key="10">
    <source>
        <dbReference type="ARBA" id="ARBA00026112"/>
    </source>
</evidence>
<organism evidence="14 15">
    <name type="scientific">Ciceribacter ferrooxidans</name>
    <dbReference type="NCBI Taxonomy" id="2509717"/>
    <lineage>
        <taxon>Bacteria</taxon>
        <taxon>Pseudomonadati</taxon>
        <taxon>Pseudomonadota</taxon>
        <taxon>Alphaproteobacteria</taxon>
        <taxon>Hyphomicrobiales</taxon>
        <taxon>Rhizobiaceae</taxon>
        <taxon>Ciceribacter</taxon>
    </lineage>
</organism>
<keyword evidence="12" id="KW-1133">Transmembrane helix</keyword>
<evidence type="ECO:0000256" key="5">
    <source>
        <dbReference type="ARBA" id="ARBA00022824"/>
    </source>
</evidence>
<reference evidence="14 15" key="1">
    <citation type="submission" date="2019-01" db="EMBL/GenBank/DDBJ databases">
        <authorList>
            <person name="Deng T."/>
        </authorList>
    </citation>
    <scope>NUCLEOTIDE SEQUENCE [LARGE SCALE GENOMIC DNA]</scope>
    <source>
        <strain evidence="14 15">F8825</strain>
    </source>
</reference>
<dbReference type="GO" id="GO:0030148">
    <property type="term" value="P:sphingolipid biosynthetic process"/>
    <property type="evidence" value="ECO:0007669"/>
    <property type="project" value="InterPro"/>
</dbReference>
<comment type="caution">
    <text evidence="14">The sequence shown here is derived from an EMBL/GenBank/DDBJ whole genome shotgun (WGS) entry which is preliminary data.</text>
</comment>
<dbReference type="AlphaFoldDB" id="A0A4Q2SH86"/>
<keyword evidence="6" id="KW-0521">NADP</keyword>
<dbReference type="EC" id="1.1.1.102" evidence="10"/>
<dbReference type="InterPro" id="IPR020904">
    <property type="entry name" value="Sc_DH/Rdtase_CS"/>
</dbReference>
<keyword evidence="4" id="KW-0547">Nucleotide-binding</keyword>
<dbReference type="EMBL" id="SDVB01000311">
    <property type="protein sequence ID" value="RYC04845.1"/>
    <property type="molecule type" value="Genomic_DNA"/>
</dbReference>
<dbReference type="PRINTS" id="PR00081">
    <property type="entry name" value="GDHRDH"/>
</dbReference>
<dbReference type="InterPro" id="IPR045022">
    <property type="entry name" value="KDSR-like"/>
</dbReference>
<keyword evidence="12" id="KW-0812">Transmembrane</keyword>
<evidence type="ECO:0000256" key="4">
    <source>
        <dbReference type="ARBA" id="ARBA00022741"/>
    </source>
</evidence>
<dbReference type="PANTHER" id="PTHR43550:SF3">
    <property type="entry name" value="3-KETODIHYDROSPHINGOSINE REDUCTASE"/>
    <property type="match status" value="1"/>
</dbReference>
<comment type="pathway">
    <text evidence="2">Lipid metabolism; sphingolipid metabolism.</text>
</comment>
<dbReference type="InterPro" id="IPR057326">
    <property type="entry name" value="KR_dom"/>
</dbReference>
<dbReference type="Gene3D" id="3.40.50.720">
    <property type="entry name" value="NAD(P)-binding Rossmann-like Domain"/>
    <property type="match status" value="1"/>
</dbReference>
<dbReference type="Proteomes" id="UP000291088">
    <property type="component" value="Unassembled WGS sequence"/>
</dbReference>
<accession>A0A4Q2SH86</accession>
<comment type="pathway">
    <text evidence="3">Sphingolipid metabolism.</text>
</comment>
<dbReference type="GO" id="GO:0000166">
    <property type="term" value="F:nucleotide binding"/>
    <property type="evidence" value="ECO:0007669"/>
    <property type="project" value="UniProtKB-KW"/>
</dbReference>
<evidence type="ECO:0000256" key="9">
    <source>
        <dbReference type="ARBA" id="ARBA00023098"/>
    </source>
</evidence>
<dbReference type="SUPFAM" id="SSF51735">
    <property type="entry name" value="NAD(P)-binding Rossmann-fold domains"/>
    <property type="match status" value="1"/>
</dbReference>
<name>A0A4Q2SH86_9HYPH</name>
<keyword evidence="15" id="KW-1185">Reference proteome</keyword>
<evidence type="ECO:0000256" key="11">
    <source>
        <dbReference type="RuleBase" id="RU000363"/>
    </source>
</evidence>
<keyword evidence="12" id="KW-0472">Membrane</keyword>
<dbReference type="PROSITE" id="PS00061">
    <property type="entry name" value="ADH_SHORT"/>
    <property type="match status" value="1"/>
</dbReference>
<dbReference type="GO" id="GO:0006666">
    <property type="term" value="P:3-keto-sphinganine metabolic process"/>
    <property type="evidence" value="ECO:0007669"/>
    <property type="project" value="InterPro"/>
</dbReference>
<dbReference type="PANTHER" id="PTHR43550">
    <property type="entry name" value="3-KETODIHYDROSPHINGOSINE REDUCTASE"/>
    <property type="match status" value="1"/>
</dbReference>
<evidence type="ECO:0000256" key="7">
    <source>
        <dbReference type="ARBA" id="ARBA00022919"/>
    </source>
</evidence>
<evidence type="ECO:0000256" key="1">
    <source>
        <dbReference type="ARBA" id="ARBA00004240"/>
    </source>
</evidence>
<keyword evidence="9" id="KW-0443">Lipid metabolism</keyword>
<evidence type="ECO:0000256" key="2">
    <source>
        <dbReference type="ARBA" id="ARBA00004760"/>
    </source>
</evidence>
<dbReference type="GO" id="GO:0047560">
    <property type="term" value="F:3-dehydrosphinganine reductase activity"/>
    <property type="evidence" value="ECO:0007669"/>
    <property type="project" value="UniProtKB-EC"/>
</dbReference>
<evidence type="ECO:0000256" key="12">
    <source>
        <dbReference type="SAM" id="Phobius"/>
    </source>
</evidence>
<keyword evidence="8" id="KW-0560">Oxidoreductase</keyword>
<comment type="similarity">
    <text evidence="11">Belongs to the short-chain dehydrogenases/reductases (SDR) family.</text>
</comment>
<dbReference type="RefSeq" id="WP_129334136.1">
    <property type="nucleotide sequence ID" value="NZ_SDVB01000311.1"/>
</dbReference>
<feature type="transmembrane region" description="Helical" evidence="12">
    <location>
        <begin position="233"/>
        <end position="257"/>
    </location>
</feature>
<proteinExistence type="inferred from homology"/>
<dbReference type="PRINTS" id="PR00080">
    <property type="entry name" value="SDRFAMILY"/>
</dbReference>